<reference evidence="8 10" key="1">
    <citation type="journal article" date="2015" name="Int. J. Syst. Evol. Microbiol.">
        <title>Complete genome sequence of Salinicoccus halodurans H3B36, isolated from the Qaidam Basin in China.</title>
        <authorList>
            <person name="Jiang K."/>
            <person name="Xue Y."/>
            <person name="Ma Y."/>
        </authorList>
    </citation>
    <scope>NUCLEOTIDE SEQUENCE [LARGE SCALE GENOMIC DNA]</scope>
    <source>
        <strain evidence="8 10">H3B36</strain>
    </source>
</reference>
<dbReference type="InterPro" id="IPR025943">
    <property type="entry name" value="Sigma_54_int_dom_ATP-bd_2"/>
</dbReference>
<keyword evidence="4" id="KW-0238">DNA-binding</keyword>
<dbReference type="EMBL" id="FOTB01000002">
    <property type="protein sequence ID" value="SFK67839.1"/>
    <property type="molecule type" value="Genomic_DNA"/>
</dbReference>
<keyword evidence="3" id="KW-0805">Transcription regulation</keyword>
<dbReference type="InterPro" id="IPR035965">
    <property type="entry name" value="PAS-like_dom_sf"/>
</dbReference>
<evidence type="ECO:0000259" key="6">
    <source>
        <dbReference type="PROSITE" id="PS50045"/>
    </source>
</evidence>
<evidence type="ECO:0000313" key="9">
    <source>
        <dbReference type="EMBL" id="SFK67839.1"/>
    </source>
</evidence>
<dbReference type="Gene3D" id="3.40.50.300">
    <property type="entry name" value="P-loop containing nucleotide triphosphate hydrolases"/>
    <property type="match status" value="1"/>
</dbReference>
<dbReference type="Pfam" id="PF02954">
    <property type="entry name" value="HTH_8"/>
    <property type="match status" value="1"/>
</dbReference>
<dbReference type="SUPFAM" id="SSF55785">
    <property type="entry name" value="PYP-like sensor domain (PAS domain)"/>
    <property type="match status" value="1"/>
</dbReference>
<dbReference type="InterPro" id="IPR027417">
    <property type="entry name" value="P-loop_NTPase"/>
</dbReference>
<dbReference type="Proteomes" id="UP000183090">
    <property type="component" value="Unassembled WGS sequence"/>
</dbReference>
<evidence type="ECO:0000313" key="8">
    <source>
        <dbReference type="EMBL" id="AKG74954.1"/>
    </source>
</evidence>
<dbReference type="GO" id="GO:0006355">
    <property type="term" value="P:regulation of DNA-templated transcription"/>
    <property type="evidence" value="ECO:0007669"/>
    <property type="project" value="InterPro"/>
</dbReference>
<organism evidence="9 11">
    <name type="scientific">Salinicoccus halodurans</name>
    <dbReference type="NCBI Taxonomy" id="407035"/>
    <lineage>
        <taxon>Bacteria</taxon>
        <taxon>Bacillati</taxon>
        <taxon>Bacillota</taxon>
        <taxon>Bacilli</taxon>
        <taxon>Bacillales</taxon>
        <taxon>Staphylococcaceae</taxon>
        <taxon>Salinicoccus</taxon>
    </lineage>
</organism>
<dbReference type="SUPFAM" id="SSF46689">
    <property type="entry name" value="Homeodomain-like"/>
    <property type="match status" value="1"/>
</dbReference>
<dbReference type="InterPro" id="IPR025944">
    <property type="entry name" value="Sigma_54_int_dom_CS"/>
</dbReference>
<dbReference type="Gene3D" id="3.30.450.20">
    <property type="entry name" value="PAS domain"/>
    <property type="match status" value="1"/>
</dbReference>
<reference evidence="9 11" key="3">
    <citation type="submission" date="2016-10" db="EMBL/GenBank/DDBJ databases">
        <authorList>
            <person name="Varghese N."/>
            <person name="Submissions S."/>
        </authorList>
    </citation>
    <scope>NUCLEOTIDE SEQUENCE [LARGE SCALE GENOMIC DNA]</scope>
    <source>
        <strain evidence="9 11">CGMCC 1.6501</strain>
    </source>
</reference>
<feature type="domain" description="PAS" evidence="7">
    <location>
        <begin position="3"/>
        <end position="75"/>
    </location>
</feature>
<evidence type="ECO:0000313" key="11">
    <source>
        <dbReference type="Proteomes" id="UP000183090"/>
    </source>
</evidence>
<keyword evidence="1" id="KW-0547">Nucleotide-binding</keyword>
<dbReference type="RefSeq" id="WP_046791133.1">
    <property type="nucleotide sequence ID" value="NZ_CP011366.1"/>
</dbReference>
<protein>
    <submittedName>
        <fullName evidence="9">Two-component system, NtrC family, response regulator AtoC/formate hydrogenlyase transcriptional activator</fullName>
    </submittedName>
</protein>
<dbReference type="PROSITE" id="PS00676">
    <property type="entry name" value="SIGMA54_INTERACT_2"/>
    <property type="match status" value="1"/>
</dbReference>
<dbReference type="FunFam" id="3.40.50.300:FF:000006">
    <property type="entry name" value="DNA-binding transcriptional regulator NtrC"/>
    <property type="match status" value="1"/>
</dbReference>
<dbReference type="Pfam" id="PF25601">
    <property type="entry name" value="AAA_lid_14"/>
    <property type="match status" value="1"/>
</dbReference>
<dbReference type="InterPro" id="IPR009057">
    <property type="entry name" value="Homeodomain-like_sf"/>
</dbReference>
<dbReference type="KEGG" id="shv:AAT16_12610"/>
<dbReference type="PROSITE" id="PS50045">
    <property type="entry name" value="SIGMA54_INTERACT_4"/>
    <property type="match status" value="1"/>
</dbReference>
<dbReference type="InterPro" id="IPR002197">
    <property type="entry name" value="HTH_Fis"/>
</dbReference>
<evidence type="ECO:0000256" key="5">
    <source>
        <dbReference type="ARBA" id="ARBA00023163"/>
    </source>
</evidence>
<dbReference type="InterPro" id="IPR002078">
    <property type="entry name" value="Sigma_54_int"/>
</dbReference>
<dbReference type="SMART" id="SM00382">
    <property type="entry name" value="AAA"/>
    <property type="match status" value="1"/>
</dbReference>
<keyword evidence="2" id="KW-0067">ATP-binding</keyword>
<dbReference type="AlphaFoldDB" id="A0A0F7HP54"/>
<dbReference type="Gene3D" id="1.10.8.60">
    <property type="match status" value="1"/>
</dbReference>
<gene>
    <name evidence="8" type="ORF">AAT16_12610</name>
    <name evidence="9" type="ORF">SAMN05216235_1109</name>
</gene>
<keyword evidence="10" id="KW-1185">Reference proteome</keyword>
<dbReference type="PROSITE" id="PS00675">
    <property type="entry name" value="SIGMA54_INTERACT_1"/>
    <property type="match status" value="1"/>
</dbReference>
<dbReference type="SUPFAM" id="SSF52540">
    <property type="entry name" value="P-loop containing nucleoside triphosphate hydrolases"/>
    <property type="match status" value="1"/>
</dbReference>
<dbReference type="SMART" id="SM00091">
    <property type="entry name" value="PAS"/>
    <property type="match status" value="1"/>
</dbReference>
<dbReference type="PROSITE" id="PS50112">
    <property type="entry name" value="PAS"/>
    <property type="match status" value="1"/>
</dbReference>
<dbReference type="Pfam" id="PF00158">
    <property type="entry name" value="Sigma54_activat"/>
    <property type="match status" value="1"/>
</dbReference>
<evidence type="ECO:0000313" key="10">
    <source>
        <dbReference type="Proteomes" id="UP000034029"/>
    </source>
</evidence>
<evidence type="ECO:0000256" key="3">
    <source>
        <dbReference type="ARBA" id="ARBA00023015"/>
    </source>
</evidence>
<dbReference type="CDD" id="cd00130">
    <property type="entry name" value="PAS"/>
    <property type="match status" value="1"/>
</dbReference>
<dbReference type="InterPro" id="IPR058031">
    <property type="entry name" value="AAA_lid_NorR"/>
</dbReference>
<dbReference type="GO" id="GO:0005524">
    <property type="term" value="F:ATP binding"/>
    <property type="evidence" value="ECO:0007669"/>
    <property type="project" value="UniProtKB-KW"/>
</dbReference>
<dbReference type="PANTHER" id="PTHR32071:SF57">
    <property type="entry name" value="C4-DICARBOXYLATE TRANSPORT TRANSCRIPTIONAL REGULATORY PROTEIN DCTD"/>
    <property type="match status" value="1"/>
</dbReference>
<sequence>MLEKALIKELINFHNHSFTIIDKQENVIYWSDRAAEIFGMSNEYVIGKKITEVFREEHLVMLESLRENKTIVKKQHKATNNIYVDIKSMPILIDGEVEGAIVSEVNVTEQKLQKEQIETLKNKVSVLSDNMKQLKDSNFRNIIYKSSVMEHVKNQIEKAAKTNANILITGETGVGKELFAKSIHDTSAVKGEFIPINCGAIPSHLFESELFGYEKGAFTGANREGNKGKIELAEGGTLFLDEMGDMPLDMQVKFLRVLQEKQYFKLGGNKEKSADFRLVSATNRKIADLLASDDFRSDLLYRINVVNIHIPPLRERPDDIESLFFYYLYSLSEKYGTSVKYANQQLINHLKAYHWPGNVRELINVIERLVIFSNEEALNNEIFDQYLTEVGEDAKQATLPSVTEELELKDYVEKIEADYIRHVLEENGQNVERASKALGISRPTLYAKVKRFGL</sequence>
<dbReference type="Gene3D" id="1.10.10.60">
    <property type="entry name" value="Homeodomain-like"/>
    <property type="match status" value="1"/>
</dbReference>
<dbReference type="GO" id="GO:0043565">
    <property type="term" value="F:sequence-specific DNA binding"/>
    <property type="evidence" value="ECO:0007669"/>
    <property type="project" value="InterPro"/>
</dbReference>
<evidence type="ECO:0000259" key="7">
    <source>
        <dbReference type="PROSITE" id="PS50112"/>
    </source>
</evidence>
<dbReference type="InterPro" id="IPR025662">
    <property type="entry name" value="Sigma_54_int_dom_ATP-bd_1"/>
</dbReference>
<dbReference type="PRINTS" id="PR01590">
    <property type="entry name" value="HTHFIS"/>
</dbReference>
<dbReference type="Proteomes" id="UP000034029">
    <property type="component" value="Chromosome"/>
</dbReference>
<dbReference type="PROSITE" id="PS00688">
    <property type="entry name" value="SIGMA54_INTERACT_3"/>
    <property type="match status" value="1"/>
</dbReference>
<dbReference type="InterPro" id="IPR003593">
    <property type="entry name" value="AAA+_ATPase"/>
</dbReference>
<name>A0A0F7HP54_9STAP</name>
<dbReference type="EMBL" id="CP011366">
    <property type="protein sequence ID" value="AKG74954.1"/>
    <property type="molecule type" value="Genomic_DNA"/>
</dbReference>
<dbReference type="Pfam" id="PF13426">
    <property type="entry name" value="PAS_9"/>
    <property type="match status" value="1"/>
</dbReference>
<evidence type="ECO:0000256" key="2">
    <source>
        <dbReference type="ARBA" id="ARBA00022840"/>
    </source>
</evidence>
<dbReference type="InterPro" id="IPR000014">
    <property type="entry name" value="PAS"/>
</dbReference>
<dbReference type="CDD" id="cd00009">
    <property type="entry name" value="AAA"/>
    <property type="match status" value="1"/>
</dbReference>
<feature type="domain" description="Sigma-54 factor interaction" evidence="6">
    <location>
        <begin position="142"/>
        <end position="371"/>
    </location>
</feature>
<evidence type="ECO:0000256" key="4">
    <source>
        <dbReference type="ARBA" id="ARBA00023125"/>
    </source>
</evidence>
<dbReference type="PANTHER" id="PTHR32071">
    <property type="entry name" value="TRANSCRIPTIONAL REGULATORY PROTEIN"/>
    <property type="match status" value="1"/>
</dbReference>
<dbReference type="NCBIfam" id="TIGR00229">
    <property type="entry name" value="sensory_box"/>
    <property type="match status" value="1"/>
</dbReference>
<evidence type="ECO:0000256" key="1">
    <source>
        <dbReference type="ARBA" id="ARBA00022741"/>
    </source>
</evidence>
<proteinExistence type="predicted"/>
<reference evidence="10" key="2">
    <citation type="submission" date="2015-04" db="EMBL/GenBank/DDBJ databases">
        <title>Complete genome sequence of Salinicoccus halodurans strain H3B36, isolated from the Qaidam basin of China.</title>
        <authorList>
            <person name="Ma Y."/>
            <person name="Jiang K."/>
            <person name="Xue Y."/>
        </authorList>
    </citation>
    <scope>NUCLEOTIDE SEQUENCE [LARGE SCALE GENOMIC DNA]</scope>
    <source>
        <strain evidence="10">H3B36</strain>
    </source>
</reference>
<dbReference type="OrthoDB" id="9771372at2"/>
<keyword evidence="5" id="KW-0804">Transcription</keyword>
<accession>A0A0F7HP54</accession>